<protein>
    <recommendedName>
        <fullName evidence="2">DNA-binding transcriptional regulator NtrC</fullName>
    </recommendedName>
    <alternativeName>
        <fullName evidence="14">Nitrogen regulation protein NR(I)</fullName>
    </alternativeName>
    <alternativeName>
        <fullName evidence="15">Nitrogen regulator I</fullName>
    </alternativeName>
</protein>
<dbReference type="EMBL" id="PDSK01000076">
    <property type="protein sequence ID" value="PIE34774.1"/>
    <property type="molecule type" value="Genomic_DNA"/>
</dbReference>
<dbReference type="GO" id="GO:0000160">
    <property type="term" value="P:phosphorelay signal transduction system"/>
    <property type="evidence" value="ECO:0007669"/>
    <property type="project" value="UniProtKB-KW"/>
</dbReference>
<dbReference type="PRINTS" id="PR01590">
    <property type="entry name" value="HTHFIS"/>
</dbReference>
<dbReference type="Pfam" id="PF00158">
    <property type="entry name" value="Sigma54_activat"/>
    <property type="match status" value="1"/>
</dbReference>
<dbReference type="InterPro" id="IPR027417">
    <property type="entry name" value="P-loop_NTPase"/>
</dbReference>
<dbReference type="PANTHER" id="PTHR32071:SF95">
    <property type="entry name" value="DNA-BINDING TRANSCRIPTIONAL REGULATOR NTRC"/>
    <property type="match status" value="1"/>
</dbReference>
<dbReference type="SMART" id="SM00448">
    <property type="entry name" value="REC"/>
    <property type="match status" value="1"/>
</dbReference>
<evidence type="ECO:0000313" key="19">
    <source>
        <dbReference type="EMBL" id="PIE34774.1"/>
    </source>
</evidence>
<dbReference type="InterPro" id="IPR011006">
    <property type="entry name" value="CheY-like_superfamily"/>
</dbReference>
<evidence type="ECO:0000256" key="3">
    <source>
        <dbReference type="ARBA" id="ARBA00022490"/>
    </source>
</evidence>
<evidence type="ECO:0000256" key="14">
    <source>
        <dbReference type="ARBA" id="ARBA00029881"/>
    </source>
</evidence>
<dbReference type="GO" id="GO:0043565">
    <property type="term" value="F:sequence-specific DNA binding"/>
    <property type="evidence" value="ECO:0007669"/>
    <property type="project" value="InterPro"/>
</dbReference>
<dbReference type="Gene3D" id="3.40.50.300">
    <property type="entry name" value="P-loop containing nucleotide triphosphate hydrolases"/>
    <property type="match status" value="1"/>
</dbReference>
<evidence type="ECO:0000256" key="7">
    <source>
        <dbReference type="ARBA" id="ARBA00022840"/>
    </source>
</evidence>
<feature type="domain" description="Response regulatory" evidence="18">
    <location>
        <begin position="3"/>
        <end position="117"/>
    </location>
</feature>
<dbReference type="GO" id="GO:0005524">
    <property type="term" value="F:ATP binding"/>
    <property type="evidence" value="ECO:0007669"/>
    <property type="project" value="UniProtKB-KW"/>
</dbReference>
<proteinExistence type="predicted"/>
<evidence type="ECO:0000256" key="5">
    <source>
        <dbReference type="ARBA" id="ARBA00022553"/>
    </source>
</evidence>
<keyword evidence="10" id="KW-0238">DNA-binding</keyword>
<keyword evidence="9" id="KW-0805">Transcription regulation</keyword>
<dbReference type="SMART" id="SM00382">
    <property type="entry name" value="AAA"/>
    <property type="match status" value="1"/>
</dbReference>
<evidence type="ECO:0000256" key="13">
    <source>
        <dbReference type="ARBA" id="ARBA00023231"/>
    </source>
</evidence>
<reference evidence="19 20" key="1">
    <citation type="submission" date="2017-10" db="EMBL/GenBank/DDBJ databases">
        <title>Novel microbial diversity and functional potential in the marine mammal oral microbiome.</title>
        <authorList>
            <person name="Dudek N.K."/>
            <person name="Sun C.L."/>
            <person name="Burstein D."/>
            <person name="Kantor R.S."/>
            <person name="Aliaga Goltsman D.S."/>
            <person name="Bik E.M."/>
            <person name="Thomas B.C."/>
            <person name="Banfield J.F."/>
            <person name="Relman D.A."/>
        </authorList>
    </citation>
    <scope>NUCLEOTIDE SEQUENCE [LARGE SCALE GENOMIC DNA]</scope>
    <source>
        <strain evidence="19">DOLJORAL78_47_16</strain>
    </source>
</reference>
<dbReference type="InterPro" id="IPR003593">
    <property type="entry name" value="AAA+_ATPase"/>
</dbReference>
<evidence type="ECO:0000256" key="11">
    <source>
        <dbReference type="ARBA" id="ARBA00023159"/>
    </source>
</evidence>
<evidence type="ECO:0000259" key="18">
    <source>
        <dbReference type="PROSITE" id="PS50110"/>
    </source>
</evidence>
<dbReference type="Pfam" id="PF02954">
    <property type="entry name" value="HTH_8"/>
    <property type="match status" value="1"/>
</dbReference>
<name>A0A2G6KGH5_9BACT</name>
<comment type="subcellular location">
    <subcellularLocation>
        <location evidence="1">Cytoplasm</location>
    </subcellularLocation>
</comment>
<dbReference type="PROSITE" id="PS50045">
    <property type="entry name" value="SIGMA54_INTERACT_4"/>
    <property type="match status" value="1"/>
</dbReference>
<evidence type="ECO:0000256" key="15">
    <source>
        <dbReference type="ARBA" id="ARBA00031910"/>
    </source>
</evidence>
<evidence type="ECO:0000259" key="17">
    <source>
        <dbReference type="PROSITE" id="PS50045"/>
    </source>
</evidence>
<dbReference type="Gene3D" id="1.10.10.60">
    <property type="entry name" value="Homeodomain-like"/>
    <property type="match status" value="1"/>
</dbReference>
<dbReference type="SUPFAM" id="SSF46689">
    <property type="entry name" value="Homeodomain-like"/>
    <property type="match status" value="1"/>
</dbReference>
<comment type="caution">
    <text evidence="19">The sequence shown here is derived from an EMBL/GenBank/DDBJ whole genome shotgun (WGS) entry which is preliminary data.</text>
</comment>
<keyword evidence="7" id="KW-0067">ATP-binding</keyword>
<keyword evidence="8" id="KW-0902">Two-component regulatory system</keyword>
<keyword evidence="13" id="KW-0535">Nitrogen fixation</keyword>
<evidence type="ECO:0000256" key="8">
    <source>
        <dbReference type="ARBA" id="ARBA00023012"/>
    </source>
</evidence>
<dbReference type="Gene3D" id="3.40.50.2300">
    <property type="match status" value="1"/>
</dbReference>
<accession>A0A2G6KGH5</accession>
<organism evidence="19 20">
    <name type="scientific">candidate division KSB3 bacterium</name>
    <dbReference type="NCBI Taxonomy" id="2044937"/>
    <lineage>
        <taxon>Bacteria</taxon>
        <taxon>candidate division KSB3</taxon>
    </lineage>
</organism>
<dbReference type="SUPFAM" id="SSF52540">
    <property type="entry name" value="P-loop containing nucleoside triphosphate hydrolases"/>
    <property type="match status" value="1"/>
</dbReference>
<keyword evidence="11" id="KW-0010">Activator</keyword>
<dbReference type="InterPro" id="IPR001789">
    <property type="entry name" value="Sig_transdc_resp-reg_receiver"/>
</dbReference>
<keyword evidence="12" id="KW-0804">Transcription</keyword>
<dbReference type="Pfam" id="PF00072">
    <property type="entry name" value="Response_reg"/>
    <property type="match status" value="1"/>
</dbReference>
<keyword evidence="3" id="KW-0963">Cytoplasm</keyword>
<evidence type="ECO:0000256" key="16">
    <source>
        <dbReference type="PROSITE-ProRule" id="PRU00169"/>
    </source>
</evidence>
<dbReference type="Gene3D" id="1.10.8.60">
    <property type="match status" value="1"/>
</dbReference>
<dbReference type="InterPro" id="IPR009057">
    <property type="entry name" value="Homeodomain-like_sf"/>
</dbReference>
<dbReference type="CDD" id="cd00009">
    <property type="entry name" value="AAA"/>
    <property type="match status" value="1"/>
</dbReference>
<evidence type="ECO:0000256" key="12">
    <source>
        <dbReference type="ARBA" id="ARBA00023163"/>
    </source>
</evidence>
<evidence type="ECO:0000256" key="9">
    <source>
        <dbReference type="ARBA" id="ARBA00023015"/>
    </source>
</evidence>
<evidence type="ECO:0000256" key="2">
    <source>
        <dbReference type="ARBA" id="ARBA00019059"/>
    </source>
</evidence>
<dbReference type="GO" id="GO:0005737">
    <property type="term" value="C:cytoplasm"/>
    <property type="evidence" value="ECO:0007669"/>
    <property type="project" value="UniProtKB-SubCell"/>
</dbReference>
<feature type="domain" description="Sigma-54 factor interaction" evidence="17">
    <location>
        <begin position="141"/>
        <end position="370"/>
    </location>
</feature>
<dbReference type="PANTHER" id="PTHR32071">
    <property type="entry name" value="TRANSCRIPTIONAL REGULATORY PROTEIN"/>
    <property type="match status" value="1"/>
</dbReference>
<dbReference type="InterPro" id="IPR002078">
    <property type="entry name" value="Sigma_54_int"/>
</dbReference>
<sequence>MATILLIDDEPSILKTLKIFLGGKGHTVYTAQTGDEGLSLYHQWNPDLVILDIRLPDRDGLSILSQIHDEESVAKVIMITAYQDMKTAIQAMKNGAYDYIRKPLDIDEIEASVDRAIQVLTIEQDFPLLDTVEKPEDIEVIIGKSRRMLDIFKKIGLLCQHRAPVLIQGETGSGKGLAARMIHRNSPYFQEPFVTLDCSAVVESLLENELFGHEKGAFTGANHVNIGKIEATGRGTLFLDEIGELSLNLQKKFLGFLQSHEYVRVGGTQTLRASCRIIAATNRELAEMVEQGTFREDLYFRLKVATLYMPSLRERLSDIPLLAEYFLRKINLELGTEVWQIQQGGMDLLFAHTWTGNVRELENILVEAVIQSRGKVILVKDLEKILGLAHDNSSQEIASYSLEDVERAHIEKILFKVRWNRNAAAEQLGISLPTLRSKIRKYKLMPPEPFDG</sequence>
<feature type="modified residue" description="4-aspartylphosphate" evidence="16">
    <location>
        <position position="52"/>
    </location>
</feature>
<dbReference type="Proteomes" id="UP000230821">
    <property type="component" value="Unassembled WGS sequence"/>
</dbReference>
<evidence type="ECO:0000256" key="6">
    <source>
        <dbReference type="ARBA" id="ARBA00022741"/>
    </source>
</evidence>
<dbReference type="Pfam" id="PF25601">
    <property type="entry name" value="AAA_lid_14"/>
    <property type="match status" value="1"/>
</dbReference>
<evidence type="ECO:0000313" key="20">
    <source>
        <dbReference type="Proteomes" id="UP000230821"/>
    </source>
</evidence>
<keyword evidence="6" id="KW-0547">Nucleotide-binding</keyword>
<keyword evidence="4" id="KW-0678">Repressor</keyword>
<evidence type="ECO:0000256" key="1">
    <source>
        <dbReference type="ARBA" id="ARBA00004496"/>
    </source>
</evidence>
<keyword evidence="5 16" id="KW-0597">Phosphoprotein</keyword>
<dbReference type="SUPFAM" id="SSF52172">
    <property type="entry name" value="CheY-like"/>
    <property type="match status" value="1"/>
</dbReference>
<dbReference type="PROSITE" id="PS50110">
    <property type="entry name" value="RESPONSE_REGULATORY"/>
    <property type="match status" value="1"/>
</dbReference>
<dbReference type="InterPro" id="IPR002197">
    <property type="entry name" value="HTH_Fis"/>
</dbReference>
<evidence type="ECO:0000256" key="4">
    <source>
        <dbReference type="ARBA" id="ARBA00022491"/>
    </source>
</evidence>
<gene>
    <name evidence="19" type="ORF">CSA56_06750</name>
</gene>
<dbReference type="InterPro" id="IPR058031">
    <property type="entry name" value="AAA_lid_NorR"/>
</dbReference>
<dbReference type="AlphaFoldDB" id="A0A2G6KGH5"/>
<evidence type="ECO:0000256" key="10">
    <source>
        <dbReference type="ARBA" id="ARBA00023125"/>
    </source>
</evidence>
<dbReference type="FunFam" id="3.40.50.300:FF:000006">
    <property type="entry name" value="DNA-binding transcriptional regulator NtrC"/>
    <property type="match status" value="1"/>
</dbReference>
<dbReference type="GO" id="GO:0006355">
    <property type="term" value="P:regulation of DNA-templated transcription"/>
    <property type="evidence" value="ECO:0007669"/>
    <property type="project" value="InterPro"/>
</dbReference>